<keyword evidence="3" id="KW-1185">Reference proteome</keyword>
<evidence type="ECO:0000259" key="1">
    <source>
        <dbReference type="Pfam" id="PF04230"/>
    </source>
</evidence>
<feature type="domain" description="Polysaccharide pyruvyl transferase" evidence="1">
    <location>
        <begin position="17"/>
        <end position="185"/>
    </location>
</feature>
<name>A0A1G7FLS8_9FLAO</name>
<evidence type="ECO:0000313" key="2">
    <source>
        <dbReference type="EMBL" id="SDE76852.1"/>
    </source>
</evidence>
<dbReference type="InterPro" id="IPR007345">
    <property type="entry name" value="Polysacch_pyruvyl_Trfase"/>
</dbReference>
<gene>
    <name evidence="2" type="ORF">SAMN05421825_0147</name>
</gene>
<dbReference type="AlphaFoldDB" id="A0A1G7FLS8"/>
<dbReference type="Pfam" id="PF04230">
    <property type="entry name" value="PS_pyruv_trans"/>
    <property type="match status" value="1"/>
</dbReference>
<protein>
    <submittedName>
        <fullName evidence="2">Succinoglycan biosynthesis protein ExoV</fullName>
    </submittedName>
</protein>
<reference evidence="3" key="1">
    <citation type="submission" date="2016-10" db="EMBL/GenBank/DDBJ databases">
        <authorList>
            <person name="Varghese N."/>
            <person name="Submissions S."/>
        </authorList>
    </citation>
    <scope>NUCLEOTIDE SEQUENCE [LARGE SCALE GENOMIC DNA]</scope>
    <source>
        <strain evidence="3">DSM 19684</strain>
    </source>
</reference>
<dbReference type="EMBL" id="FNBH01000001">
    <property type="protein sequence ID" value="SDE76852.1"/>
    <property type="molecule type" value="Genomic_DNA"/>
</dbReference>
<dbReference type="STRING" id="454006.SAMN05421825_0147"/>
<dbReference type="Proteomes" id="UP000199203">
    <property type="component" value="Unassembled WGS sequence"/>
</dbReference>
<evidence type="ECO:0000313" key="3">
    <source>
        <dbReference type="Proteomes" id="UP000199203"/>
    </source>
</evidence>
<accession>A0A1G7FLS8</accession>
<organism evidence="2 3">
    <name type="scientific">Epilithonimonas hungarica</name>
    <dbReference type="NCBI Taxonomy" id="454006"/>
    <lineage>
        <taxon>Bacteria</taxon>
        <taxon>Pseudomonadati</taxon>
        <taxon>Bacteroidota</taxon>
        <taxon>Flavobacteriia</taxon>
        <taxon>Flavobacteriales</taxon>
        <taxon>Weeksellaceae</taxon>
        <taxon>Chryseobacterium group</taxon>
        <taxon>Epilithonimonas</taxon>
    </lineage>
</organism>
<dbReference type="OrthoDB" id="9803627at2"/>
<sequence length="277" mass="31847">MNLIYYKSKKGNFGDDLNPFIWEKILGNLDNYPADLDFVGIGSILDERLEKSANKKIIFGSGVRDFLYNSENLDIIKEVSFVRGPISKKVTGLDYITDTAYALALTGEHQHYLNTKKKHKVSYIPYFEQAEGLNWDLFKTMTGYNVILPTQNIEIVLEEIAASECIITSAMHGAIVADIFRIPWLRLKFMKQGHEPSLTSELKWNDWMQSVNIKNPSEIYSDLTILAKSSKLTDIIKILLLKRSFRYPRYNLSDNAVFESKISQIKKKIDILINYSK</sequence>
<proteinExistence type="predicted"/>
<dbReference type="RefSeq" id="WP_089870544.1">
    <property type="nucleotide sequence ID" value="NZ_FNBH01000001.1"/>
</dbReference>